<dbReference type="Gene3D" id="2.10.70.100">
    <property type="match status" value="1"/>
</dbReference>
<dbReference type="SMART" id="SM00388">
    <property type="entry name" value="HisKA"/>
    <property type="match status" value="1"/>
</dbReference>
<comment type="caution">
    <text evidence="21">The sequence shown here is derived from an EMBL/GenBank/DDBJ whole genome shotgun (WGS) entry which is preliminary data.</text>
</comment>
<keyword evidence="4 13" id="KW-0597">Phosphoprotein</keyword>
<dbReference type="InterPro" id="IPR000014">
    <property type="entry name" value="PAS"/>
</dbReference>
<feature type="compositionally biased region" description="Polar residues" evidence="15">
    <location>
        <begin position="1085"/>
        <end position="1095"/>
    </location>
</feature>
<comment type="subcellular location">
    <subcellularLocation>
        <location evidence="2">Membrane</location>
        <topology evidence="2">Multi-pass membrane protein</topology>
    </subcellularLocation>
</comment>
<dbReference type="OrthoDB" id="5555607at2"/>
<dbReference type="InterPro" id="IPR003661">
    <property type="entry name" value="HisK_dim/P_dom"/>
</dbReference>
<dbReference type="PANTHER" id="PTHR43304:SF1">
    <property type="entry name" value="PAC DOMAIN-CONTAINING PROTEIN"/>
    <property type="match status" value="1"/>
</dbReference>
<dbReference type="InterPro" id="IPR035965">
    <property type="entry name" value="PAS-like_dom_sf"/>
</dbReference>
<dbReference type="Pfam" id="PF00072">
    <property type="entry name" value="Response_reg"/>
    <property type="match status" value="1"/>
</dbReference>
<dbReference type="CDD" id="cd17580">
    <property type="entry name" value="REC_2_DhkD-like"/>
    <property type="match status" value="1"/>
</dbReference>
<evidence type="ECO:0000259" key="18">
    <source>
        <dbReference type="PROSITE" id="PS50110"/>
    </source>
</evidence>
<feature type="domain" description="PAS" evidence="19">
    <location>
        <begin position="391"/>
        <end position="460"/>
    </location>
</feature>
<dbReference type="SMART" id="SM00448">
    <property type="entry name" value="REC"/>
    <property type="match status" value="1"/>
</dbReference>
<dbReference type="PANTHER" id="PTHR43304">
    <property type="entry name" value="PHYTOCHROME-LIKE PROTEIN CPH1"/>
    <property type="match status" value="1"/>
</dbReference>
<feature type="domain" description="PAC" evidence="20">
    <location>
        <begin position="714"/>
        <end position="772"/>
    </location>
</feature>
<feature type="domain" description="PAC" evidence="20">
    <location>
        <begin position="463"/>
        <end position="515"/>
    </location>
</feature>
<dbReference type="InterPro" id="IPR036097">
    <property type="entry name" value="HisK_dim/P_sf"/>
</dbReference>
<dbReference type="FunFam" id="3.30.450.20:FF:000099">
    <property type="entry name" value="Sensory box sensor histidine kinase"/>
    <property type="match status" value="1"/>
</dbReference>
<keyword evidence="11" id="KW-0902">Two-component regulatory system</keyword>
<dbReference type="PROSITE" id="PS50110">
    <property type="entry name" value="RESPONSE_REGULATORY"/>
    <property type="match status" value="1"/>
</dbReference>
<dbReference type="Gene3D" id="1.10.287.130">
    <property type="match status" value="1"/>
</dbReference>
<organism evidence="21 22">
    <name type="scientific">Chlorogloeopsis fritschii PCC 6912</name>
    <dbReference type="NCBI Taxonomy" id="211165"/>
    <lineage>
        <taxon>Bacteria</taxon>
        <taxon>Bacillati</taxon>
        <taxon>Cyanobacteriota</taxon>
        <taxon>Cyanophyceae</taxon>
        <taxon>Nostocales</taxon>
        <taxon>Chlorogloeopsidaceae</taxon>
        <taxon>Chlorogloeopsis</taxon>
    </lineage>
</organism>
<dbReference type="STRING" id="211165.GCA_000317285_05222"/>
<evidence type="ECO:0000259" key="20">
    <source>
        <dbReference type="PROSITE" id="PS50113"/>
    </source>
</evidence>
<evidence type="ECO:0000256" key="11">
    <source>
        <dbReference type="ARBA" id="ARBA00023012"/>
    </source>
</evidence>
<feature type="domain" description="PAC" evidence="20">
    <location>
        <begin position="196"/>
        <end position="248"/>
    </location>
</feature>
<evidence type="ECO:0000256" key="10">
    <source>
        <dbReference type="ARBA" id="ARBA00022989"/>
    </source>
</evidence>
<evidence type="ECO:0000256" key="12">
    <source>
        <dbReference type="ARBA" id="ARBA00023136"/>
    </source>
</evidence>
<keyword evidence="14" id="KW-0175">Coiled coil</keyword>
<keyword evidence="8" id="KW-0418">Kinase</keyword>
<feature type="region of interest" description="Disordered" evidence="15">
    <location>
        <begin position="1063"/>
        <end position="1097"/>
    </location>
</feature>
<evidence type="ECO:0000256" key="8">
    <source>
        <dbReference type="ARBA" id="ARBA00022777"/>
    </source>
</evidence>
<evidence type="ECO:0000313" key="22">
    <source>
        <dbReference type="Proteomes" id="UP000268857"/>
    </source>
</evidence>
<feature type="transmembrane region" description="Helical" evidence="16">
    <location>
        <begin position="53"/>
        <end position="73"/>
    </location>
</feature>
<evidence type="ECO:0000256" key="15">
    <source>
        <dbReference type="SAM" id="MobiDB-lite"/>
    </source>
</evidence>
<dbReference type="Pfam" id="PF08447">
    <property type="entry name" value="PAS_3"/>
    <property type="match status" value="3"/>
</dbReference>
<dbReference type="CDD" id="cd16922">
    <property type="entry name" value="HATPase_EvgS-ArcB-TorS-like"/>
    <property type="match status" value="1"/>
</dbReference>
<dbReference type="InterPro" id="IPR013655">
    <property type="entry name" value="PAS_fold_3"/>
</dbReference>
<dbReference type="Gene3D" id="1.20.120.620">
    <property type="entry name" value="Backbone structure of the membrane domain of e. Coli histidine kinase receptor kdpd"/>
    <property type="match status" value="1"/>
</dbReference>
<dbReference type="SMART" id="SM00086">
    <property type="entry name" value="PAC"/>
    <property type="match status" value="6"/>
</dbReference>
<evidence type="ECO:0000256" key="3">
    <source>
        <dbReference type="ARBA" id="ARBA00012438"/>
    </source>
</evidence>
<feature type="domain" description="Histidine kinase" evidence="17">
    <location>
        <begin position="925"/>
        <end position="1178"/>
    </location>
</feature>
<dbReference type="InterPro" id="IPR038318">
    <property type="entry name" value="KdpD_sf"/>
</dbReference>
<dbReference type="NCBIfam" id="TIGR00229">
    <property type="entry name" value="sensory_box"/>
    <property type="match status" value="6"/>
</dbReference>
<feature type="domain" description="PAS" evidence="19">
    <location>
        <begin position="644"/>
        <end position="716"/>
    </location>
</feature>
<dbReference type="CDD" id="cd00082">
    <property type="entry name" value="HisKA"/>
    <property type="match status" value="1"/>
</dbReference>
<dbReference type="Pfam" id="PF13493">
    <property type="entry name" value="DUF4118"/>
    <property type="match status" value="1"/>
</dbReference>
<evidence type="ECO:0000256" key="7">
    <source>
        <dbReference type="ARBA" id="ARBA00022741"/>
    </source>
</evidence>
<sequence>MSNATRTSLLHYSIAVLSVALALVLTLRLQPLLAPADLSLFYVAVAISTRYGGIKAGIVASILSTLAVNYFFIAPLYTFSISSGYLVPLGVFLLVTLLISSLDSQLQIAQQQAQTNLQALQESEERYRILADNVPQLVWNARSDGYVEYLNQRWYDYTGLTPNSSLGWEWQCAIHPDDLPSTLKVWQTGLAIGSTIEVQYRLKRADGTYRWHITRAVPQRNCLGEIKNWFGSCTDIHNQKQAEEERIRLLEEVESKQRLLEAVLQQMPAGLLVAEAPSGRLLLKNEQVQQILGYDLPLVEKFEEYNHFQHRLFHPDGRAYQNEEKPLARSLSTGEVVTNEEVELVCADGTRKTILADSCPIRNHQGEIVAALLTFYDITKRKQVQREIQQTNQTLKTLVAASPLPIVVIQPDCTVELWNPAAERLFGWAEAEVLNKILPIVPEEKQEECRLVRELLLNGETFFGVETYRCKRDGSQIILSISAAPVCDENGTVNKMMLIFQDITERQQAETALRESEERFRQLAETIQDVFWVSNPFAGEVFYVSPAYEQIWGRSCESLYANPATWMETVHPEDREQLQATFNSQITQGKYDAEYRIIRSDGSIRWIRDRGFPIKNESGEIYRVVGVAEDITDGKLAQIALRDALQRLNFHVENTPLAVIEWNTNLQITRWSAAATKIFGWQPEEILHRKYGEWQFVYEEDSQRVLNVWRQILSGNEPQVLCCNRNYTKSGNIVHCEWYNSTLTDEAGNVVSVLSLIEDVTKRQQAQQELEQSEERLSLAMEAAQMGFWDWNLLTGAVTWSYYHACLFGLAPEDFQGSYESFVECVHPDDRSLVNQAIADSIHGNGNYEAEFRVIWQDNSIHWISGKGQVFYNSAGQATRMIGVVRDSTDRKLAEQERENLLRSEQAARESAETANRIKDEFLAVLSHELRSPLNPILGWTKLLRSRKFDAEATDRALETIERNAKLQTQLIEDLLDVSRILRGKLSLNVVPINLAATIDAALETVRLSAEAKDIQIQKLFAPDVGLVAGDPNRLQQVVWNLLSNAIKFTPNGGQVEVRLGTRKKTRGQGDKETRGEDVNYDSAPITQYPITDPQSPIPNYAQIQVKDTGKGIKPEFLPYVFDYFQQADSGTTRNFGGLGLGLAIVRHIVESHGGTVWAESPGEGEGATFTVCLPLLKENREQGDNKTTEQRENLSPHPPIPPSPPLPLSGVRILAVDDEADMRDYVSFVLEQSGAEVTVAASAQEALTALVQIQPDVLVTDIGMPNTDGYMLLQQIRALNQEPGKQIPAIALTAYAGEYDQKRAIAAGFQIHLPKPVEPDALLEAIASLIERT</sequence>
<feature type="domain" description="PAS" evidence="19">
    <location>
        <begin position="516"/>
        <end position="589"/>
    </location>
</feature>
<dbReference type="InterPro" id="IPR011006">
    <property type="entry name" value="CheY-like_superfamily"/>
</dbReference>
<evidence type="ECO:0000256" key="4">
    <source>
        <dbReference type="ARBA" id="ARBA00022553"/>
    </source>
</evidence>
<feature type="compositionally biased region" description="Pro residues" evidence="15">
    <location>
        <begin position="1197"/>
        <end position="1208"/>
    </location>
</feature>
<evidence type="ECO:0000256" key="14">
    <source>
        <dbReference type="SAM" id="Coils"/>
    </source>
</evidence>
<dbReference type="Pfam" id="PF02518">
    <property type="entry name" value="HATPase_c"/>
    <property type="match status" value="1"/>
</dbReference>
<comment type="catalytic activity">
    <reaction evidence="1">
        <text>ATP + protein L-histidine = ADP + protein N-phospho-L-histidine.</text>
        <dbReference type="EC" id="2.7.13.3"/>
    </reaction>
</comment>
<dbReference type="CDD" id="cd00130">
    <property type="entry name" value="PAS"/>
    <property type="match status" value="5"/>
</dbReference>
<feature type="domain" description="PAC" evidence="20">
    <location>
        <begin position="591"/>
        <end position="643"/>
    </location>
</feature>
<reference evidence="21 22" key="1">
    <citation type="journal article" date="2019" name="Genome Biol. Evol.">
        <title>Day and night: Metabolic profiles and evolutionary relationships of six axenic non-marine cyanobacteria.</title>
        <authorList>
            <person name="Will S.E."/>
            <person name="Henke P."/>
            <person name="Boedeker C."/>
            <person name="Huang S."/>
            <person name="Brinkmann H."/>
            <person name="Rohde M."/>
            <person name="Jarek M."/>
            <person name="Friedl T."/>
            <person name="Seufert S."/>
            <person name="Schumacher M."/>
            <person name="Overmann J."/>
            <person name="Neumann-Schaal M."/>
            <person name="Petersen J."/>
        </authorList>
    </citation>
    <scope>NUCLEOTIDE SEQUENCE [LARGE SCALE GENOMIC DNA]</scope>
    <source>
        <strain evidence="21 22">PCC 6912</strain>
    </source>
</reference>
<dbReference type="PROSITE" id="PS50109">
    <property type="entry name" value="HIS_KIN"/>
    <property type="match status" value="1"/>
</dbReference>
<dbReference type="Pfam" id="PF08448">
    <property type="entry name" value="PAS_4"/>
    <property type="match status" value="3"/>
</dbReference>
<feature type="domain" description="PAS" evidence="19">
    <location>
        <begin position="773"/>
        <end position="845"/>
    </location>
</feature>
<dbReference type="GO" id="GO:0005524">
    <property type="term" value="F:ATP binding"/>
    <property type="evidence" value="ECO:0007669"/>
    <property type="project" value="UniProtKB-KW"/>
</dbReference>
<dbReference type="PRINTS" id="PR00344">
    <property type="entry name" value="BCTRLSENSOR"/>
</dbReference>
<feature type="domain" description="PAC" evidence="20">
    <location>
        <begin position="848"/>
        <end position="900"/>
    </location>
</feature>
<dbReference type="InterPro" id="IPR004358">
    <property type="entry name" value="Sig_transdc_His_kin-like_C"/>
</dbReference>
<dbReference type="Gene3D" id="3.40.50.2300">
    <property type="match status" value="1"/>
</dbReference>
<dbReference type="GO" id="GO:0016020">
    <property type="term" value="C:membrane"/>
    <property type="evidence" value="ECO:0007669"/>
    <property type="project" value="UniProtKB-SubCell"/>
</dbReference>
<dbReference type="InterPro" id="IPR036890">
    <property type="entry name" value="HATPase_C_sf"/>
</dbReference>
<dbReference type="EMBL" id="RSCJ01000001">
    <property type="protein sequence ID" value="RUR86868.1"/>
    <property type="molecule type" value="Genomic_DNA"/>
</dbReference>
<evidence type="ECO:0000256" key="9">
    <source>
        <dbReference type="ARBA" id="ARBA00022840"/>
    </source>
</evidence>
<keyword evidence="9" id="KW-0067">ATP-binding</keyword>
<dbReference type="GO" id="GO:0000155">
    <property type="term" value="F:phosphorelay sensor kinase activity"/>
    <property type="evidence" value="ECO:0007669"/>
    <property type="project" value="InterPro"/>
</dbReference>
<dbReference type="SUPFAM" id="SSF55785">
    <property type="entry name" value="PYP-like sensor domain (PAS domain)"/>
    <property type="match status" value="6"/>
</dbReference>
<dbReference type="InterPro" id="IPR000700">
    <property type="entry name" value="PAS-assoc_C"/>
</dbReference>
<dbReference type="InterPro" id="IPR001789">
    <property type="entry name" value="Sig_transdc_resp-reg_receiver"/>
</dbReference>
<dbReference type="PROSITE" id="PS50113">
    <property type="entry name" value="PAC"/>
    <property type="match status" value="6"/>
</dbReference>
<dbReference type="InterPro" id="IPR005467">
    <property type="entry name" value="His_kinase_dom"/>
</dbReference>
<evidence type="ECO:0000256" key="13">
    <source>
        <dbReference type="PROSITE-ProRule" id="PRU00169"/>
    </source>
</evidence>
<feature type="region of interest" description="Disordered" evidence="15">
    <location>
        <begin position="1183"/>
        <end position="1209"/>
    </location>
</feature>
<keyword evidence="5" id="KW-0808">Transferase</keyword>
<accession>A0A433NRM7</accession>
<feature type="modified residue" description="4-aspartylphosphate" evidence="13">
    <location>
        <position position="1262"/>
    </location>
</feature>
<evidence type="ECO:0000256" key="5">
    <source>
        <dbReference type="ARBA" id="ARBA00022679"/>
    </source>
</evidence>
<feature type="coiled-coil region" evidence="14">
    <location>
        <begin position="756"/>
        <end position="783"/>
    </location>
</feature>
<evidence type="ECO:0000259" key="19">
    <source>
        <dbReference type="PROSITE" id="PS50112"/>
    </source>
</evidence>
<feature type="domain" description="PAS" evidence="19">
    <location>
        <begin position="123"/>
        <end position="193"/>
    </location>
</feature>
<feature type="domain" description="PAC" evidence="20">
    <location>
        <begin position="338"/>
        <end position="390"/>
    </location>
</feature>
<dbReference type="InterPro" id="IPR052162">
    <property type="entry name" value="Sensor_kinase/Photoreceptor"/>
</dbReference>
<evidence type="ECO:0000259" key="17">
    <source>
        <dbReference type="PROSITE" id="PS50109"/>
    </source>
</evidence>
<keyword evidence="7" id="KW-0547">Nucleotide-binding</keyword>
<dbReference type="EC" id="2.7.13.3" evidence="3"/>
<feature type="transmembrane region" description="Helical" evidence="16">
    <location>
        <begin position="12"/>
        <end position="33"/>
    </location>
</feature>
<dbReference type="InterPro" id="IPR025201">
    <property type="entry name" value="KdpD_TM"/>
</dbReference>
<dbReference type="Pfam" id="PF00512">
    <property type="entry name" value="HisKA"/>
    <property type="match status" value="1"/>
</dbReference>
<feature type="compositionally biased region" description="Basic and acidic residues" evidence="15">
    <location>
        <begin position="1068"/>
        <end position="1078"/>
    </location>
</feature>
<dbReference type="Proteomes" id="UP000268857">
    <property type="component" value="Unassembled WGS sequence"/>
</dbReference>
<keyword evidence="22" id="KW-1185">Reference proteome</keyword>
<keyword evidence="6 16" id="KW-0812">Transmembrane</keyword>
<keyword evidence="10 16" id="KW-1133">Transmembrane helix</keyword>
<dbReference type="Gene3D" id="3.30.565.10">
    <property type="entry name" value="Histidine kinase-like ATPase, C-terminal domain"/>
    <property type="match status" value="1"/>
</dbReference>
<evidence type="ECO:0000313" key="21">
    <source>
        <dbReference type="EMBL" id="RUR86868.1"/>
    </source>
</evidence>
<keyword evidence="12 16" id="KW-0472">Membrane</keyword>
<dbReference type="InterPro" id="IPR003594">
    <property type="entry name" value="HATPase_dom"/>
</dbReference>
<dbReference type="RefSeq" id="WP_016874217.1">
    <property type="nucleotide sequence ID" value="NZ_AJLN01000116.1"/>
</dbReference>
<dbReference type="Gene3D" id="3.30.450.20">
    <property type="entry name" value="PAS domain"/>
    <property type="match status" value="6"/>
</dbReference>
<feature type="transmembrane region" description="Helical" evidence="16">
    <location>
        <begin position="85"/>
        <end position="102"/>
    </location>
</feature>
<evidence type="ECO:0000256" key="6">
    <source>
        <dbReference type="ARBA" id="ARBA00022692"/>
    </source>
</evidence>
<evidence type="ECO:0000256" key="1">
    <source>
        <dbReference type="ARBA" id="ARBA00000085"/>
    </source>
</evidence>
<evidence type="ECO:0000256" key="16">
    <source>
        <dbReference type="SAM" id="Phobius"/>
    </source>
</evidence>
<dbReference type="SUPFAM" id="SSF55874">
    <property type="entry name" value="ATPase domain of HSP90 chaperone/DNA topoisomerase II/histidine kinase"/>
    <property type="match status" value="1"/>
</dbReference>
<name>A0A433NRM7_CHLFR</name>
<dbReference type="PROSITE" id="PS50112">
    <property type="entry name" value="PAS"/>
    <property type="match status" value="5"/>
</dbReference>
<feature type="domain" description="Response regulatory" evidence="18">
    <location>
        <begin position="1213"/>
        <end position="1331"/>
    </location>
</feature>
<gene>
    <name evidence="21" type="ORF">PCC6912_03110</name>
</gene>
<feature type="compositionally biased region" description="Basic and acidic residues" evidence="15">
    <location>
        <begin position="1183"/>
        <end position="1195"/>
    </location>
</feature>
<dbReference type="SMART" id="SM00387">
    <property type="entry name" value="HATPase_c"/>
    <property type="match status" value="1"/>
</dbReference>
<proteinExistence type="predicted"/>
<dbReference type="InterPro" id="IPR001610">
    <property type="entry name" value="PAC"/>
</dbReference>
<protein>
    <recommendedName>
        <fullName evidence="3">histidine kinase</fullName>
        <ecNumber evidence="3">2.7.13.3</ecNumber>
    </recommendedName>
</protein>
<dbReference type="SUPFAM" id="SSF47384">
    <property type="entry name" value="Homodimeric domain of signal transducing histidine kinase"/>
    <property type="match status" value="1"/>
</dbReference>
<evidence type="ECO:0000256" key="2">
    <source>
        <dbReference type="ARBA" id="ARBA00004141"/>
    </source>
</evidence>
<dbReference type="SUPFAM" id="SSF52172">
    <property type="entry name" value="CheY-like"/>
    <property type="match status" value="1"/>
</dbReference>
<dbReference type="SMART" id="SM00091">
    <property type="entry name" value="PAS"/>
    <property type="match status" value="6"/>
</dbReference>
<dbReference type="InterPro" id="IPR013656">
    <property type="entry name" value="PAS_4"/>
</dbReference>